<name>A0A9N9EG06_9GLOM</name>
<accession>A0A9N9EG06</accession>
<evidence type="ECO:0000313" key="2">
    <source>
        <dbReference type="EMBL" id="CAG8675416.1"/>
    </source>
</evidence>
<dbReference type="AlphaFoldDB" id="A0A9N9EG06"/>
<evidence type="ECO:0000313" key="3">
    <source>
        <dbReference type="Proteomes" id="UP000789508"/>
    </source>
</evidence>
<feature type="non-terminal residue" evidence="2">
    <location>
        <position position="212"/>
    </location>
</feature>
<comment type="caution">
    <text evidence="2">The sequence shown here is derived from an EMBL/GenBank/DDBJ whole genome shotgun (WGS) entry which is preliminary data.</text>
</comment>
<reference evidence="2" key="1">
    <citation type="submission" date="2021-06" db="EMBL/GenBank/DDBJ databases">
        <authorList>
            <person name="Kallberg Y."/>
            <person name="Tangrot J."/>
            <person name="Rosling A."/>
        </authorList>
    </citation>
    <scope>NUCLEOTIDE SEQUENCE</scope>
    <source>
        <strain evidence="2">FL130A</strain>
    </source>
</reference>
<dbReference type="OrthoDB" id="2475211at2759"/>
<feature type="transmembrane region" description="Helical" evidence="1">
    <location>
        <begin position="89"/>
        <end position="110"/>
    </location>
</feature>
<keyword evidence="1" id="KW-1133">Transmembrane helix</keyword>
<keyword evidence="3" id="KW-1185">Reference proteome</keyword>
<protein>
    <submittedName>
        <fullName evidence="2">12473_t:CDS:1</fullName>
    </submittedName>
</protein>
<keyword evidence="1" id="KW-0812">Transmembrane</keyword>
<proteinExistence type="predicted"/>
<keyword evidence="1" id="KW-0472">Membrane</keyword>
<organism evidence="2 3">
    <name type="scientific">Ambispora leptoticha</name>
    <dbReference type="NCBI Taxonomy" id="144679"/>
    <lineage>
        <taxon>Eukaryota</taxon>
        <taxon>Fungi</taxon>
        <taxon>Fungi incertae sedis</taxon>
        <taxon>Mucoromycota</taxon>
        <taxon>Glomeromycotina</taxon>
        <taxon>Glomeromycetes</taxon>
        <taxon>Archaeosporales</taxon>
        <taxon>Ambisporaceae</taxon>
        <taxon>Ambispora</taxon>
    </lineage>
</organism>
<dbReference type="Proteomes" id="UP000789508">
    <property type="component" value="Unassembled WGS sequence"/>
</dbReference>
<dbReference type="EMBL" id="CAJVPS010013155">
    <property type="protein sequence ID" value="CAG8675416.1"/>
    <property type="molecule type" value="Genomic_DNA"/>
</dbReference>
<evidence type="ECO:0000256" key="1">
    <source>
        <dbReference type="SAM" id="Phobius"/>
    </source>
</evidence>
<sequence length="212" mass="24422">FGVGVYLYIWGKNDPTLDTAKNIVSGTLFGAGSIGTLVKSLFSLNEFFVKNDKDDEIEKKFDETIVQNSLKNIFPSSTLRFTKALIKHLRLMSIFPLAVIVGIKIVVPLVEEMAFKQMVKENFKEYKMELKKINNRWDLKFDLYVRRISMNKKEIECIKRLLFGVPVLRYDLPSVWDSETNNNTQSKTVNGKQEHTTIIIPEEKQADQISSH</sequence>
<gene>
    <name evidence="2" type="ORF">ALEPTO_LOCUS10717</name>
</gene>